<dbReference type="GO" id="GO:0006004">
    <property type="term" value="P:fucose metabolic process"/>
    <property type="evidence" value="ECO:0007669"/>
    <property type="project" value="InterPro"/>
</dbReference>
<dbReference type="OrthoDB" id="107551at2"/>
<dbReference type="PANTHER" id="PTHR10030">
    <property type="entry name" value="ALPHA-L-FUCOSIDASE"/>
    <property type="match status" value="1"/>
</dbReference>
<evidence type="ECO:0000256" key="7">
    <source>
        <dbReference type="PIRSR" id="PIRSR001092-1"/>
    </source>
</evidence>
<dbReference type="SUPFAM" id="SSF51445">
    <property type="entry name" value="(Trans)glycosidases"/>
    <property type="match status" value="1"/>
</dbReference>
<evidence type="ECO:0000313" key="10">
    <source>
        <dbReference type="EMBL" id="PNS08711.1"/>
    </source>
</evidence>
<dbReference type="PANTHER" id="PTHR10030:SF37">
    <property type="entry name" value="ALPHA-L-FUCOSIDASE-RELATED"/>
    <property type="match status" value="1"/>
</dbReference>
<feature type="site" description="May be important for catalysis" evidence="7">
    <location>
        <position position="323"/>
    </location>
</feature>
<evidence type="ECO:0000313" key="11">
    <source>
        <dbReference type="Proteomes" id="UP000236220"/>
    </source>
</evidence>
<dbReference type="Pfam" id="PF01120">
    <property type="entry name" value="Alpha_L_fucos"/>
    <property type="match status" value="1"/>
</dbReference>
<comment type="caution">
    <text evidence="10">The sequence shown here is derived from an EMBL/GenBank/DDBJ whole genome shotgun (WGS) entry which is preliminary data.</text>
</comment>
<dbReference type="GO" id="GO:0016139">
    <property type="term" value="P:glycoside catabolic process"/>
    <property type="evidence" value="ECO:0007669"/>
    <property type="project" value="TreeGrafter"/>
</dbReference>
<evidence type="ECO:0000256" key="1">
    <source>
        <dbReference type="ARBA" id="ARBA00004071"/>
    </source>
</evidence>
<evidence type="ECO:0000256" key="4">
    <source>
        <dbReference type="ARBA" id="ARBA00022729"/>
    </source>
</evidence>
<dbReference type="GO" id="GO:0004560">
    <property type="term" value="F:alpha-L-fucosidase activity"/>
    <property type="evidence" value="ECO:0007669"/>
    <property type="project" value="InterPro"/>
</dbReference>
<dbReference type="InterPro" id="IPR016286">
    <property type="entry name" value="FUC_metazoa-typ"/>
</dbReference>
<dbReference type="InterPro" id="IPR057739">
    <property type="entry name" value="Glyco_hydro_29_N"/>
</dbReference>
<dbReference type="InterPro" id="IPR017853">
    <property type="entry name" value="GH"/>
</dbReference>
<dbReference type="Gene3D" id="3.20.20.80">
    <property type="entry name" value="Glycosidases"/>
    <property type="match status" value="1"/>
</dbReference>
<evidence type="ECO:0000256" key="2">
    <source>
        <dbReference type="ARBA" id="ARBA00007951"/>
    </source>
</evidence>
<reference evidence="10 11" key="1">
    <citation type="submission" date="2017-08" db="EMBL/GenBank/DDBJ databases">
        <title>Lysobacter sylvestris genome.</title>
        <authorList>
            <person name="Zhang D.-C."/>
            <person name="Albuquerque L."/>
            <person name="Franca L."/>
            <person name="Froufe H.J.C."/>
            <person name="Barroso C."/>
            <person name="Egas C."/>
            <person name="Da Costa M."/>
            <person name="Margesin R."/>
        </authorList>
    </citation>
    <scope>NUCLEOTIDE SEQUENCE [LARGE SCALE GENOMIC DNA]</scope>
    <source>
        <strain evidence="10 11">AM20-91</strain>
    </source>
</reference>
<feature type="domain" description="Glycoside hydrolase family 29 N-terminal" evidence="9">
    <location>
        <begin position="21"/>
        <end position="390"/>
    </location>
</feature>
<feature type="signal peptide" evidence="8">
    <location>
        <begin position="1"/>
        <end position="23"/>
    </location>
</feature>
<proteinExistence type="inferred from homology"/>
<dbReference type="EC" id="3.2.1.51" evidence="3"/>
<feature type="chain" id="PRO_5014476879" description="alpha-L-fucosidase" evidence="8">
    <location>
        <begin position="24"/>
        <end position="497"/>
    </location>
</feature>
<dbReference type="Proteomes" id="UP000236220">
    <property type="component" value="Unassembled WGS sequence"/>
</dbReference>
<accession>A0A2K1Q106</accession>
<keyword evidence="5" id="KW-0378">Hydrolase</keyword>
<dbReference type="AlphaFoldDB" id="A0A2K1Q106"/>
<gene>
    <name evidence="10" type="ORF">Lysil_0340</name>
</gene>
<evidence type="ECO:0000256" key="8">
    <source>
        <dbReference type="SAM" id="SignalP"/>
    </source>
</evidence>
<keyword evidence="11" id="KW-1185">Reference proteome</keyword>
<dbReference type="InterPro" id="IPR000933">
    <property type="entry name" value="Glyco_hydro_29"/>
</dbReference>
<dbReference type="PIRSF" id="PIRSF001092">
    <property type="entry name" value="Alpha-L-fucosidase"/>
    <property type="match status" value="1"/>
</dbReference>
<comment type="similarity">
    <text evidence="2">Belongs to the glycosyl hydrolase 29 family.</text>
</comment>
<dbReference type="EMBL" id="NPZB01000001">
    <property type="protein sequence ID" value="PNS08711.1"/>
    <property type="molecule type" value="Genomic_DNA"/>
</dbReference>
<dbReference type="SMART" id="SM00812">
    <property type="entry name" value="Alpha_L_fucos"/>
    <property type="match status" value="1"/>
</dbReference>
<protein>
    <recommendedName>
        <fullName evidence="3">alpha-L-fucosidase</fullName>
        <ecNumber evidence="3">3.2.1.51</ecNumber>
    </recommendedName>
</protein>
<keyword evidence="4 8" id="KW-0732">Signal</keyword>
<comment type="function">
    <text evidence="1">Alpha-L-fucosidase is responsible for hydrolyzing the alpha-1,6-linked fucose joined to the reducing-end N-acetylglucosamine of the carbohydrate moieties of glycoproteins.</text>
</comment>
<name>A0A2K1Q106_9GAMM</name>
<dbReference type="GO" id="GO:0005764">
    <property type="term" value="C:lysosome"/>
    <property type="evidence" value="ECO:0007669"/>
    <property type="project" value="TreeGrafter"/>
</dbReference>
<sequence length="497" mass="56066">MKTMRRLLFAALALACTAPVVHAEDTGPYVAETDPAVLRKLERWEDWKFGFMMHWGAYSQWGVVESWSLCSEDVDWCGPPKHNKFTEKYANDYVGYVKAYEKLPTTFNPVKFDPDRWAGIAKDAGMKYVVFTTKHHDGFSMFDTRQTNYRITAANVPFHSNPRANVAKEVFSAFRKQGFGIGAYFSKADWHSQDYWWPRFATPNRYTNYDTRKYPQRWQDFVKFTHAQIGELTNGDYGPIDILWLDAGWVRPARADDNKDITDIGAFRPGPEDIDMPGLAKIARHNQPGLIIVDRAVGGRYENYRTPEQQVPDKPLSYPWETCMTLGDSWSFAPHDHYKSAHKVVHLLADVVAKGGNFLLNVGPDGNGELPPEAVERLHQVGQWMRVNGEAIYASRAIAPYSSGKFRYTRLRDGTVYAIYLPDDNEQQLPAQLKIPGPAPARGAQVRLLGSDAALAWTREGDATIVTIADAVRSTSKGAYAWVFRLPGAAAKSDGKR</sequence>
<evidence type="ECO:0000256" key="6">
    <source>
        <dbReference type="ARBA" id="ARBA00023295"/>
    </source>
</evidence>
<evidence type="ECO:0000259" key="9">
    <source>
        <dbReference type="Pfam" id="PF01120"/>
    </source>
</evidence>
<evidence type="ECO:0000256" key="5">
    <source>
        <dbReference type="ARBA" id="ARBA00022801"/>
    </source>
</evidence>
<organism evidence="10 11">
    <name type="scientific">Solilutibacter silvestris</name>
    <dbReference type="NCBI Taxonomy" id="1645665"/>
    <lineage>
        <taxon>Bacteria</taxon>
        <taxon>Pseudomonadati</taxon>
        <taxon>Pseudomonadota</taxon>
        <taxon>Gammaproteobacteria</taxon>
        <taxon>Lysobacterales</taxon>
        <taxon>Lysobacteraceae</taxon>
        <taxon>Solilutibacter</taxon>
    </lineage>
</organism>
<evidence type="ECO:0000256" key="3">
    <source>
        <dbReference type="ARBA" id="ARBA00012662"/>
    </source>
</evidence>
<keyword evidence="6" id="KW-0326">Glycosidase</keyword>